<proteinExistence type="predicted"/>
<keyword evidence="1" id="KW-0732">Signal</keyword>
<dbReference type="AlphaFoldDB" id="A0A2J8A2L2"/>
<evidence type="ECO:0000313" key="2">
    <source>
        <dbReference type="EMBL" id="PNH06754.1"/>
    </source>
</evidence>
<sequence>MAISSASRCVVILVFLASLCRRGDAAQQQLEQPIHPLCAWPNVRAHSVHDLSAFLHGALPAGTVAPGSCIFNPALVHVSENVYLVATRLYLAKKPSRRCVLGNTDHPPMLDYWAGKQTNLLALIKIIGNTGNARLDFELMGHSVIDLNLEGVHIQWSKYEEPILISSTNVMRLRESAFFLRPEVLPEQRAVSQRAPLALTLL</sequence>
<reference evidence="2 3" key="1">
    <citation type="journal article" date="2017" name="Mol. Biol. Evol.">
        <title>The 4-celled Tetrabaena socialis nuclear genome reveals the essential components for genetic control of cell number at the origin of multicellularity in the volvocine lineage.</title>
        <authorList>
            <person name="Featherston J."/>
            <person name="Arakaki Y."/>
            <person name="Hanschen E.R."/>
            <person name="Ferris P.J."/>
            <person name="Michod R.E."/>
            <person name="Olson B.J.S.C."/>
            <person name="Nozaki H."/>
            <person name="Durand P.M."/>
        </authorList>
    </citation>
    <scope>NUCLEOTIDE SEQUENCE [LARGE SCALE GENOMIC DNA]</scope>
    <source>
        <strain evidence="2 3">NIES-571</strain>
    </source>
</reference>
<dbReference type="EMBL" id="PGGS01000217">
    <property type="protein sequence ID" value="PNH06754.1"/>
    <property type="molecule type" value="Genomic_DNA"/>
</dbReference>
<feature type="chain" id="PRO_5014463707" evidence="1">
    <location>
        <begin position="26"/>
        <end position="202"/>
    </location>
</feature>
<name>A0A2J8A2L2_9CHLO</name>
<protein>
    <submittedName>
        <fullName evidence="2">Uncharacterized protein</fullName>
    </submittedName>
</protein>
<feature type="signal peptide" evidence="1">
    <location>
        <begin position="1"/>
        <end position="25"/>
    </location>
</feature>
<organism evidence="2 3">
    <name type="scientific">Tetrabaena socialis</name>
    <dbReference type="NCBI Taxonomy" id="47790"/>
    <lineage>
        <taxon>Eukaryota</taxon>
        <taxon>Viridiplantae</taxon>
        <taxon>Chlorophyta</taxon>
        <taxon>core chlorophytes</taxon>
        <taxon>Chlorophyceae</taxon>
        <taxon>CS clade</taxon>
        <taxon>Chlamydomonadales</taxon>
        <taxon>Tetrabaenaceae</taxon>
        <taxon>Tetrabaena</taxon>
    </lineage>
</organism>
<dbReference type="Proteomes" id="UP000236333">
    <property type="component" value="Unassembled WGS sequence"/>
</dbReference>
<evidence type="ECO:0000313" key="3">
    <source>
        <dbReference type="Proteomes" id="UP000236333"/>
    </source>
</evidence>
<evidence type="ECO:0000256" key="1">
    <source>
        <dbReference type="SAM" id="SignalP"/>
    </source>
</evidence>
<accession>A0A2J8A2L2</accession>
<gene>
    <name evidence="2" type="ORF">TSOC_006818</name>
</gene>
<comment type="caution">
    <text evidence="2">The sequence shown here is derived from an EMBL/GenBank/DDBJ whole genome shotgun (WGS) entry which is preliminary data.</text>
</comment>
<keyword evidence="3" id="KW-1185">Reference proteome</keyword>